<keyword evidence="4" id="KW-1185">Reference proteome</keyword>
<evidence type="ECO:0000313" key="4">
    <source>
        <dbReference type="Proteomes" id="UP000018208"/>
    </source>
</evidence>
<evidence type="ECO:0000256" key="1">
    <source>
        <dbReference type="SAM" id="Coils"/>
    </source>
</evidence>
<dbReference type="EMBL" id="KI546166">
    <property type="protein sequence ID" value="EST42267.1"/>
    <property type="molecule type" value="Genomic_DNA"/>
</dbReference>
<organism evidence="2">
    <name type="scientific">Spironucleus salmonicida</name>
    <dbReference type="NCBI Taxonomy" id="348837"/>
    <lineage>
        <taxon>Eukaryota</taxon>
        <taxon>Metamonada</taxon>
        <taxon>Diplomonadida</taxon>
        <taxon>Hexamitidae</taxon>
        <taxon>Hexamitinae</taxon>
        <taxon>Spironucleus</taxon>
    </lineage>
</organism>
<reference evidence="2 3" key="1">
    <citation type="journal article" date="2014" name="PLoS Genet.">
        <title>The Genome of Spironucleus salmonicida Highlights a Fish Pathogen Adapted to Fluctuating Environments.</title>
        <authorList>
            <person name="Xu F."/>
            <person name="Jerlstrom-Hultqvist J."/>
            <person name="Einarsson E."/>
            <person name="Astvaldsson A."/>
            <person name="Svard S.G."/>
            <person name="Andersson J.O."/>
        </authorList>
    </citation>
    <scope>NUCLEOTIDE SEQUENCE</scope>
    <source>
        <strain evidence="3">ATCC 50377</strain>
    </source>
</reference>
<gene>
    <name evidence="2" type="ORF">SS50377_18567</name>
    <name evidence="3" type="ORF">SS50377_22241</name>
</gene>
<feature type="coiled-coil region" evidence="1">
    <location>
        <begin position="193"/>
        <end position="269"/>
    </location>
</feature>
<reference evidence="3" key="2">
    <citation type="submission" date="2020-12" db="EMBL/GenBank/DDBJ databases">
        <title>New Spironucleus salmonicida genome in near-complete chromosomes.</title>
        <authorList>
            <person name="Xu F."/>
            <person name="Kurt Z."/>
            <person name="Jimenez-Gonzalez A."/>
            <person name="Astvaldsson A."/>
            <person name="Andersson J.O."/>
            <person name="Svard S.G."/>
        </authorList>
    </citation>
    <scope>NUCLEOTIDE SEQUENCE</scope>
    <source>
        <strain evidence="3">ATCC 50377</strain>
    </source>
</reference>
<evidence type="ECO:0000313" key="2">
    <source>
        <dbReference type="EMBL" id="EST42267.1"/>
    </source>
</evidence>
<name>V6LCT9_9EUKA</name>
<dbReference type="VEuPathDB" id="GiardiaDB:SS50377_22241"/>
<sequence length="271" mass="31158">MSILDYPTCAKHMSRFVKSPRIQEAGIELHRKEVLDVHEANHRQQLTHANLQKSELILNIDCNKQQLQSRIQDLPNYPQQLPLFMADAKFLSETKEIQEEVIAKFIEKRERELLEQLKEKYNIPAVAPADGAADELLSSAVIAKDPLTHDAALLLNSESATRQKFIEFQSSFVAGLKNGNLKTTSLTSRSMAASKIIMTNEQYEEENAKMETEIAELKITRAEQESRVKLLEEKLEEEKLRLKKAQKYCKEVQLRVERTKNDIKRVVSQNK</sequence>
<dbReference type="EMBL" id="AUWU02000003">
    <property type="protein sequence ID" value="KAH0574626.1"/>
    <property type="molecule type" value="Genomic_DNA"/>
</dbReference>
<proteinExistence type="predicted"/>
<dbReference type="Proteomes" id="UP000018208">
    <property type="component" value="Unassembled WGS sequence"/>
</dbReference>
<protein>
    <submittedName>
        <fullName evidence="2">Uncharacterized protein</fullName>
    </submittedName>
</protein>
<keyword evidence="1" id="KW-0175">Coiled coil</keyword>
<accession>V6LCT9</accession>
<evidence type="ECO:0000313" key="3">
    <source>
        <dbReference type="EMBL" id="KAH0574626.1"/>
    </source>
</evidence>
<dbReference type="AlphaFoldDB" id="V6LCT9"/>